<dbReference type="Proteomes" id="UP000054270">
    <property type="component" value="Unassembled WGS sequence"/>
</dbReference>
<keyword evidence="3" id="KW-1185">Reference proteome</keyword>
<dbReference type="STRING" id="945553.A0A0D2KVU0"/>
<dbReference type="Gene3D" id="3.40.50.720">
    <property type="entry name" value="NAD(P)-binding Rossmann-like Domain"/>
    <property type="match status" value="1"/>
</dbReference>
<feature type="domain" description="NmrA-like" evidence="1">
    <location>
        <begin position="2"/>
        <end position="239"/>
    </location>
</feature>
<dbReference type="InterPro" id="IPR036291">
    <property type="entry name" value="NAD(P)-bd_dom_sf"/>
</dbReference>
<evidence type="ECO:0000313" key="3">
    <source>
        <dbReference type="Proteomes" id="UP000054270"/>
    </source>
</evidence>
<dbReference type="SUPFAM" id="SSF51735">
    <property type="entry name" value="NAD(P)-binding Rossmann-fold domains"/>
    <property type="match status" value="1"/>
</dbReference>
<evidence type="ECO:0000313" key="2">
    <source>
        <dbReference type="EMBL" id="KJA18757.1"/>
    </source>
</evidence>
<dbReference type="InterPro" id="IPR051604">
    <property type="entry name" value="Ergot_Alk_Oxidoreductase"/>
</dbReference>
<reference evidence="3" key="1">
    <citation type="submission" date="2014-04" db="EMBL/GenBank/DDBJ databases">
        <title>Evolutionary Origins and Diversification of the Mycorrhizal Mutualists.</title>
        <authorList>
            <consortium name="DOE Joint Genome Institute"/>
            <consortium name="Mycorrhizal Genomics Consortium"/>
            <person name="Kohler A."/>
            <person name="Kuo A."/>
            <person name="Nagy L.G."/>
            <person name="Floudas D."/>
            <person name="Copeland A."/>
            <person name="Barry K.W."/>
            <person name="Cichocki N."/>
            <person name="Veneault-Fourrey C."/>
            <person name="LaButti K."/>
            <person name="Lindquist E.A."/>
            <person name="Lipzen A."/>
            <person name="Lundell T."/>
            <person name="Morin E."/>
            <person name="Murat C."/>
            <person name="Riley R."/>
            <person name="Ohm R."/>
            <person name="Sun H."/>
            <person name="Tunlid A."/>
            <person name="Henrissat B."/>
            <person name="Grigoriev I.V."/>
            <person name="Hibbett D.S."/>
            <person name="Martin F."/>
        </authorList>
    </citation>
    <scope>NUCLEOTIDE SEQUENCE [LARGE SCALE GENOMIC DNA]</scope>
    <source>
        <strain evidence="3">FD-334 SS-4</strain>
    </source>
</reference>
<dbReference type="EMBL" id="KN817585">
    <property type="protein sequence ID" value="KJA18757.1"/>
    <property type="molecule type" value="Genomic_DNA"/>
</dbReference>
<dbReference type="OrthoDB" id="419598at2759"/>
<gene>
    <name evidence="2" type="ORF">HYPSUDRAFT_69673</name>
</gene>
<dbReference type="PANTHER" id="PTHR43162">
    <property type="match status" value="1"/>
</dbReference>
<dbReference type="PANTHER" id="PTHR43162:SF1">
    <property type="entry name" value="PRESTALK A DIFFERENTIATION PROTEIN A"/>
    <property type="match status" value="1"/>
</dbReference>
<dbReference type="OMA" id="ITWARID"/>
<proteinExistence type="predicted"/>
<sequence>MTILVTGATGRVGRCLIKRLHAAKQPILLATRSGSFDEPHKAVKFDWFDGKTYEAPFDVVSAIDKVFLIQPAVSDPLVYLKPFVELAITKGVKRFVYVSSSALEAGDMVHGKVHEYLARRGVDYYVLRPTTFTENFGVAFRPTINMFDSVFSASGGGKSAFVSVEDVAQAAFTALVAEKSPNLRDPIVVGPQLYSMDEAAEILSNVLGRKITHEDLSPEEYTQRLKNIGMEAKYAEMLAFIQSKYANGSEEAAAKLPGIFVGTHSLVDYFQANKDLWIK</sequence>
<name>A0A0D2KVU0_HYPSF</name>
<dbReference type="AlphaFoldDB" id="A0A0D2KVU0"/>
<accession>A0A0D2KVU0</accession>
<dbReference type="Pfam" id="PF05368">
    <property type="entry name" value="NmrA"/>
    <property type="match status" value="1"/>
</dbReference>
<dbReference type="Gene3D" id="3.90.25.10">
    <property type="entry name" value="UDP-galactose 4-epimerase, domain 1"/>
    <property type="match status" value="1"/>
</dbReference>
<dbReference type="InterPro" id="IPR008030">
    <property type="entry name" value="NmrA-like"/>
</dbReference>
<protein>
    <recommendedName>
        <fullName evidence="1">NmrA-like domain-containing protein</fullName>
    </recommendedName>
</protein>
<evidence type="ECO:0000259" key="1">
    <source>
        <dbReference type="Pfam" id="PF05368"/>
    </source>
</evidence>
<organism evidence="2 3">
    <name type="scientific">Hypholoma sublateritium (strain FD-334 SS-4)</name>
    <dbReference type="NCBI Taxonomy" id="945553"/>
    <lineage>
        <taxon>Eukaryota</taxon>
        <taxon>Fungi</taxon>
        <taxon>Dikarya</taxon>
        <taxon>Basidiomycota</taxon>
        <taxon>Agaricomycotina</taxon>
        <taxon>Agaricomycetes</taxon>
        <taxon>Agaricomycetidae</taxon>
        <taxon>Agaricales</taxon>
        <taxon>Agaricineae</taxon>
        <taxon>Strophariaceae</taxon>
        <taxon>Hypholoma</taxon>
    </lineage>
</organism>